<keyword evidence="7" id="KW-1185">Reference proteome</keyword>
<dbReference type="Gene3D" id="1.10.10.10">
    <property type="entry name" value="Winged helix-like DNA-binding domain superfamily/Winged helix DNA-binding domain"/>
    <property type="match status" value="1"/>
</dbReference>
<accession>A0ABX0SNL7</accession>
<comment type="caution">
    <text evidence="6">The sequence shown here is derived from an EMBL/GenBank/DDBJ whole genome shotgun (WGS) entry which is preliminary data.</text>
</comment>
<keyword evidence="3" id="KW-0804">Transcription</keyword>
<evidence type="ECO:0000259" key="4">
    <source>
        <dbReference type="PROSITE" id="PS51071"/>
    </source>
</evidence>
<dbReference type="InterPro" id="IPR000281">
    <property type="entry name" value="HTH_RpiR"/>
</dbReference>
<dbReference type="InterPro" id="IPR001347">
    <property type="entry name" value="SIS_dom"/>
</dbReference>
<sequence>MNPDPVTARLRGLFDGLQGAQRRVAEVILADPVGSASLPIAALAAAAGVSQASVSRLCHTLGLPGYPELRLALAADGANGGPEEPAGDIAEGDDLASVVRKIAQLDAQAVRDTADLLDLDALERAIDALQAARRTDVYGVGASAIVGADFVQKLTRIGRTAVSYGDAHLGLTSAALLGPSDVVVAISHSGSTTDTLDMFRAARKGGAVTIAVTNNPTSPIAREADHVLVTAARETVFRSGATASRLAQLVVIDCMFVGLAQRMFDASQAALEATWLAVHKRPESPRGRGVRGSGRA</sequence>
<keyword evidence="1" id="KW-0805">Transcription regulation</keyword>
<dbReference type="PANTHER" id="PTHR30514:SF1">
    <property type="entry name" value="HTH-TYPE TRANSCRIPTIONAL REGULATOR HEXR-RELATED"/>
    <property type="match status" value="1"/>
</dbReference>
<evidence type="ECO:0000313" key="6">
    <source>
        <dbReference type="EMBL" id="NIH58342.1"/>
    </source>
</evidence>
<dbReference type="InterPro" id="IPR009057">
    <property type="entry name" value="Homeodomain-like_sf"/>
</dbReference>
<dbReference type="SUPFAM" id="SSF46689">
    <property type="entry name" value="Homeodomain-like"/>
    <property type="match status" value="1"/>
</dbReference>
<feature type="domain" description="SIS" evidence="5">
    <location>
        <begin position="125"/>
        <end position="265"/>
    </location>
</feature>
<dbReference type="Pfam" id="PF01418">
    <property type="entry name" value="HTH_6"/>
    <property type="match status" value="1"/>
</dbReference>
<evidence type="ECO:0000256" key="1">
    <source>
        <dbReference type="ARBA" id="ARBA00023015"/>
    </source>
</evidence>
<dbReference type="InterPro" id="IPR046348">
    <property type="entry name" value="SIS_dom_sf"/>
</dbReference>
<evidence type="ECO:0000313" key="7">
    <source>
        <dbReference type="Proteomes" id="UP000749311"/>
    </source>
</evidence>
<dbReference type="CDD" id="cd05013">
    <property type="entry name" value="SIS_RpiR"/>
    <property type="match status" value="1"/>
</dbReference>
<dbReference type="Pfam" id="PF01380">
    <property type="entry name" value="SIS"/>
    <property type="match status" value="1"/>
</dbReference>
<dbReference type="PANTHER" id="PTHR30514">
    <property type="entry name" value="GLUCOKINASE"/>
    <property type="match status" value="1"/>
</dbReference>
<dbReference type="SUPFAM" id="SSF53697">
    <property type="entry name" value="SIS domain"/>
    <property type="match status" value="1"/>
</dbReference>
<gene>
    <name evidence="6" type="ORF">FB473_003037</name>
</gene>
<dbReference type="RefSeq" id="WP_167170550.1">
    <property type="nucleotide sequence ID" value="NZ_BAAAOO010000004.1"/>
</dbReference>
<dbReference type="GO" id="GO:0003677">
    <property type="term" value="F:DNA binding"/>
    <property type="evidence" value="ECO:0007669"/>
    <property type="project" value="UniProtKB-KW"/>
</dbReference>
<organism evidence="6 7">
    <name type="scientific">Brooklawnia cerclae</name>
    <dbReference type="NCBI Taxonomy" id="349934"/>
    <lineage>
        <taxon>Bacteria</taxon>
        <taxon>Bacillati</taxon>
        <taxon>Actinomycetota</taxon>
        <taxon>Actinomycetes</taxon>
        <taxon>Propionibacteriales</taxon>
        <taxon>Propionibacteriaceae</taxon>
        <taxon>Brooklawnia</taxon>
    </lineage>
</organism>
<evidence type="ECO:0000256" key="2">
    <source>
        <dbReference type="ARBA" id="ARBA00023125"/>
    </source>
</evidence>
<protein>
    <submittedName>
        <fullName evidence="6">DNA-binding MurR/RpiR family transcriptional regulator</fullName>
    </submittedName>
</protein>
<dbReference type="PROSITE" id="PS51071">
    <property type="entry name" value="HTH_RPIR"/>
    <property type="match status" value="1"/>
</dbReference>
<keyword evidence="2 6" id="KW-0238">DNA-binding</keyword>
<dbReference type="PROSITE" id="PS51464">
    <property type="entry name" value="SIS"/>
    <property type="match status" value="1"/>
</dbReference>
<dbReference type="Gene3D" id="3.40.50.10490">
    <property type="entry name" value="Glucose-6-phosphate isomerase like protein, domain 1"/>
    <property type="match status" value="1"/>
</dbReference>
<feature type="domain" description="HTH rpiR-type" evidence="4">
    <location>
        <begin position="4"/>
        <end position="80"/>
    </location>
</feature>
<evidence type="ECO:0000259" key="5">
    <source>
        <dbReference type="PROSITE" id="PS51464"/>
    </source>
</evidence>
<dbReference type="InterPro" id="IPR035472">
    <property type="entry name" value="RpiR-like_SIS"/>
</dbReference>
<dbReference type="InterPro" id="IPR047640">
    <property type="entry name" value="RpiR-like"/>
</dbReference>
<dbReference type="InterPro" id="IPR036388">
    <property type="entry name" value="WH-like_DNA-bd_sf"/>
</dbReference>
<name>A0ABX0SNL7_9ACTN</name>
<dbReference type="EMBL" id="JAAMOZ010000003">
    <property type="protein sequence ID" value="NIH58342.1"/>
    <property type="molecule type" value="Genomic_DNA"/>
</dbReference>
<reference evidence="6 7" key="1">
    <citation type="submission" date="2020-02" db="EMBL/GenBank/DDBJ databases">
        <title>Sequencing the genomes of 1000 actinobacteria strains.</title>
        <authorList>
            <person name="Klenk H.-P."/>
        </authorList>
    </citation>
    <scope>NUCLEOTIDE SEQUENCE [LARGE SCALE GENOMIC DNA]</scope>
    <source>
        <strain evidence="6 7">DSM 19609</strain>
    </source>
</reference>
<evidence type="ECO:0000256" key="3">
    <source>
        <dbReference type="ARBA" id="ARBA00023163"/>
    </source>
</evidence>
<proteinExistence type="predicted"/>
<dbReference type="Proteomes" id="UP000749311">
    <property type="component" value="Unassembled WGS sequence"/>
</dbReference>